<gene>
    <name evidence="1" type="ORF">CAP_8822</name>
</gene>
<keyword evidence="2" id="KW-1185">Reference proteome</keyword>
<dbReference type="STRING" id="1192034.CAP_8822"/>
<organism evidence="1 2">
    <name type="scientific">Chondromyces apiculatus DSM 436</name>
    <dbReference type="NCBI Taxonomy" id="1192034"/>
    <lineage>
        <taxon>Bacteria</taxon>
        <taxon>Pseudomonadati</taxon>
        <taxon>Myxococcota</taxon>
        <taxon>Polyangia</taxon>
        <taxon>Polyangiales</taxon>
        <taxon>Polyangiaceae</taxon>
        <taxon>Chondromyces</taxon>
    </lineage>
</organism>
<evidence type="ECO:0008006" key="3">
    <source>
        <dbReference type="Google" id="ProtNLM"/>
    </source>
</evidence>
<dbReference type="eggNOG" id="ENOG502Z7QD">
    <property type="taxonomic scope" value="Bacteria"/>
</dbReference>
<protein>
    <recommendedName>
        <fullName evidence="3">Nucleotidyltransferase family protein</fullName>
    </recommendedName>
</protein>
<proteinExistence type="predicted"/>
<name>A0A017SVF8_9BACT</name>
<comment type="caution">
    <text evidence="1">The sequence shown here is derived from an EMBL/GenBank/DDBJ whole genome shotgun (WGS) entry which is preliminary data.</text>
</comment>
<dbReference type="SUPFAM" id="SSF81301">
    <property type="entry name" value="Nucleotidyltransferase"/>
    <property type="match status" value="1"/>
</dbReference>
<dbReference type="Gene3D" id="3.30.460.40">
    <property type="match status" value="1"/>
</dbReference>
<reference evidence="1 2" key="1">
    <citation type="submission" date="2013-05" db="EMBL/GenBank/DDBJ databases">
        <title>Genome assembly of Chondromyces apiculatus DSM 436.</title>
        <authorList>
            <person name="Sharma G."/>
            <person name="Khatri I."/>
            <person name="Kaur C."/>
            <person name="Mayilraj S."/>
            <person name="Subramanian S."/>
        </authorList>
    </citation>
    <scope>NUCLEOTIDE SEQUENCE [LARGE SCALE GENOMIC DNA]</scope>
    <source>
        <strain evidence="1 2">DSM 436</strain>
    </source>
</reference>
<dbReference type="EMBL" id="ASRX01000093">
    <property type="protein sequence ID" value="EYF00954.1"/>
    <property type="molecule type" value="Genomic_DNA"/>
</dbReference>
<accession>A0A017SVF8</accession>
<dbReference type="AlphaFoldDB" id="A0A017SVF8"/>
<evidence type="ECO:0000313" key="2">
    <source>
        <dbReference type="Proteomes" id="UP000019678"/>
    </source>
</evidence>
<dbReference type="InterPro" id="IPR043519">
    <property type="entry name" value="NT_sf"/>
</dbReference>
<dbReference type="RefSeq" id="WP_052376724.1">
    <property type="nucleotide sequence ID" value="NZ_ASRX01000093.1"/>
</dbReference>
<dbReference type="Proteomes" id="UP000019678">
    <property type="component" value="Unassembled WGS sequence"/>
</dbReference>
<sequence length="312" mass="34958">MRLFERAEDLLLDAEPVTLASPACLSHFVLVPRAEEPPAQGEEAKPPPTGKAHEIEIRARALAAMIDGEVPFLVAGKYAQFAYTGIYRETKDLDLFLLERDLPAAFRVLEKAGFRTEIQDARWIGKAYFGDSFVDLIFASSNGLCVVDDLWFQHAREGAVLGYQVPLAPPEEMIFSKAFVDERERFDGADINHLIYACGHEMDWERLLARFGPHWELLFAHLSMYRFVYPGARRQVPDWVMDELCRRTQAVSRAGDAASEVCRGHLISNEQYRQDYELRGMASVDALPLCLSPGWGSNVAPPRPKALGTGSA</sequence>
<evidence type="ECO:0000313" key="1">
    <source>
        <dbReference type="EMBL" id="EYF00954.1"/>
    </source>
</evidence>
<dbReference type="OrthoDB" id="9782533at2"/>